<accession>A0A075GDE7</accession>
<dbReference type="InterPro" id="IPR007941">
    <property type="entry name" value="DUF726"/>
</dbReference>
<evidence type="ECO:0000313" key="5">
    <source>
        <dbReference type="EMBL" id="AIF01300.1"/>
    </source>
</evidence>
<dbReference type="GO" id="GO:0016020">
    <property type="term" value="C:membrane"/>
    <property type="evidence" value="ECO:0007669"/>
    <property type="project" value="UniProtKB-SubCell"/>
</dbReference>
<dbReference type="InterPro" id="IPR029058">
    <property type="entry name" value="AB_hydrolase_fold"/>
</dbReference>
<comment type="subcellular location">
    <subcellularLocation>
        <location evidence="1">Membrane</location>
        <topology evidence="1">Multi-pass membrane protein</topology>
    </subcellularLocation>
</comment>
<dbReference type="Gene3D" id="3.40.50.1820">
    <property type="entry name" value="alpha/beta hydrolase"/>
    <property type="match status" value="1"/>
</dbReference>
<reference evidence="5" key="1">
    <citation type="journal article" date="2014" name="Genome Biol. Evol.">
        <title>Pangenome evidence for extensive interdomain horizontal transfer affecting lineage core and shell genes in uncultured planktonic thaumarchaeota and euryarchaeota.</title>
        <authorList>
            <person name="Deschamps P."/>
            <person name="Zivanovic Y."/>
            <person name="Moreira D."/>
            <person name="Rodriguez-Valera F."/>
            <person name="Lopez-Garcia P."/>
        </authorList>
    </citation>
    <scope>NUCLEOTIDE SEQUENCE</scope>
</reference>
<keyword evidence="2" id="KW-0812">Transmembrane</keyword>
<dbReference type="PANTHER" id="PTHR17920:SF3">
    <property type="entry name" value="TRANSMEMBRANE AND COILED-COIL DOMAIN-CONTAINING PROTEIN 4"/>
    <property type="match status" value="1"/>
</dbReference>
<evidence type="ECO:0000256" key="1">
    <source>
        <dbReference type="ARBA" id="ARBA00004141"/>
    </source>
</evidence>
<dbReference type="AlphaFoldDB" id="A0A075GDE7"/>
<organism evidence="5">
    <name type="scientific">uncultured marine thaumarchaeote KM3_145_B06</name>
    <dbReference type="NCBI Taxonomy" id="1456011"/>
    <lineage>
        <taxon>Archaea</taxon>
        <taxon>Nitrososphaerota</taxon>
        <taxon>environmental samples</taxon>
    </lineage>
</organism>
<evidence type="ECO:0000256" key="3">
    <source>
        <dbReference type="ARBA" id="ARBA00022989"/>
    </source>
</evidence>
<protein>
    <recommendedName>
        <fullName evidence="6">DUF726 domain-containing protein</fullName>
    </recommendedName>
</protein>
<evidence type="ECO:0000256" key="4">
    <source>
        <dbReference type="ARBA" id="ARBA00023136"/>
    </source>
</evidence>
<evidence type="ECO:0008006" key="6">
    <source>
        <dbReference type="Google" id="ProtNLM"/>
    </source>
</evidence>
<sequence>MRLACKLKKIFPRISTRGFYSLDSGATMKNQAYHLYPKRIFDALIGTKEIAIMIHGLRNNTSGALTKFVIAKRKLAYLGYKNPVIGYSYDSNTTGAQYILHALHALHIGVIIANKNGRNLAKFVTDFKQKSPETKIRLMGHSLGAHVILSTIKNLAKSTKNKGIIEAVYLFGGSIPSDALSVKNASYAQKIVSTKIRNYYSPHDEVLRVADYWNLVDTPIGYKGAHGKTISKYSQTMVKPKNHRFASYAAVLRSFP</sequence>
<dbReference type="Pfam" id="PF05277">
    <property type="entry name" value="DUF726"/>
    <property type="match status" value="1"/>
</dbReference>
<keyword evidence="3" id="KW-1133">Transmembrane helix</keyword>
<dbReference type="EMBL" id="KF900617">
    <property type="protein sequence ID" value="AIF01300.1"/>
    <property type="molecule type" value="Genomic_DNA"/>
</dbReference>
<evidence type="ECO:0000256" key="2">
    <source>
        <dbReference type="ARBA" id="ARBA00022692"/>
    </source>
</evidence>
<proteinExistence type="predicted"/>
<dbReference type="SUPFAM" id="SSF53474">
    <property type="entry name" value="alpha/beta-Hydrolases"/>
    <property type="match status" value="1"/>
</dbReference>
<name>A0A075GDE7_9ARCH</name>
<keyword evidence="4" id="KW-0472">Membrane</keyword>
<dbReference type="PANTHER" id="PTHR17920">
    <property type="entry name" value="TRANSMEMBRANE AND COILED-COIL DOMAIN-CONTAINING PROTEIN 4 TMCO4"/>
    <property type="match status" value="1"/>
</dbReference>